<dbReference type="InterPro" id="IPR001753">
    <property type="entry name" value="Enoyl-CoA_hydra/iso"/>
</dbReference>
<dbReference type="PROSITE" id="PS00166">
    <property type="entry name" value="ENOYL_COA_HYDRATASE"/>
    <property type="match status" value="1"/>
</dbReference>
<evidence type="ECO:0000256" key="3">
    <source>
        <dbReference type="RuleBase" id="RU003707"/>
    </source>
</evidence>
<dbReference type="Proteomes" id="UP000053815">
    <property type="component" value="Unassembled WGS sequence"/>
</dbReference>
<keyword evidence="4" id="KW-0413">Isomerase</keyword>
<dbReference type="STRING" id="91626.A0A0C9MQB6"/>
<evidence type="ECO:0000256" key="1">
    <source>
        <dbReference type="ARBA" id="ARBA00005254"/>
    </source>
</evidence>
<dbReference type="SUPFAM" id="SSF52096">
    <property type="entry name" value="ClpP/crotonase"/>
    <property type="match status" value="1"/>
</dbReference>
<gene>
    <name evidence="4" type="ORF">MAM1_0280c09170</name>
</gene>
<dbReference type="Gene3D" id="1.10.12.10">
    <property type="entry name" value="Lyase 2-enoyl-coa Hydratase, Chain A, domain 2"/>
    <property type="match status" value="1"/>
</dbReference>
<dbReference type="EMBL" id="DF836569">
    <property type="protein sequence ID" value="GAN09639.1"/>
    <property type="molecule type" value="Genomic_DNA"/>
</dbReference>
<comment type="similarity">
    <text evidence="1 3">Belongs to the enoyl-CoA hydratase/isomerase family.</text>
</comment>
<protein>
    <submittedName>
        <fullName evidence="4">Enoyl-CoA hydratase/isomerase domain-containing protein</fullName>
    </submittedName>
</protein>
<dbReference type="GO" id="GO:0016853">
    <property type="term" value="F:isomerase activity"/>
    <property type="evidence" value="ECO:0007669"/>
    <property type="project" value="UniProtKB-KW"/>
</dbReference>
<dbReference type="GO" id="GO:0016836">
    <property type="term" value="F:hydro-lyase activity"/>
    <property type="evidence" value="ECO:0007669"/>
    <property type="project" value="UniProtKB-ARBA"/>
</dbReference>
<dbReference type="GO" id="GO:0006635">
    <property type="term" value="P:fatty acid beta-oxidation"/>
    <property type="evidence" value="ECO:0007669"/>
    <property type="project" value="TreeGrafter"/>
</dbReference>
<dbReference type="FunFam" id="3.90.226.10:FF:000009">
    <property type="entry name" value="Carnitinyl-CoA dehydratase"/>
    <property type="match status" value="1"/>
</dbReference>
<name>A0A0C9MQB6_9FUNG</name>
<sequence length="290" mass="31562">MFVAARRIALTQTPRQSLAVRFISTDASKEAYLEHIEGGISILKLNRPSSRNALSVNLLTQFRQALADVRFSGESRVLIIQSAVPGAFCSGADLKERATMSPSQVTQFLYSLRKAYRELETLPIPTIAAIDGPAFGGGLEMALSCDLRVAEIRHSGPTAKMGLTETKLAIIPGAGGTQRLPRLIGIPKAKELIFTGEIMDAQKAKEYGVVNHAAEDSAIEKSLEIARSILPQGPIAIRMAKLAIDRGAHLDMDSGLEIEQSYYAQVIPTQDRLEGLKAFKEKRKPIYKGC</sequence>
<dbReference type="GO" id="GO:0005739">
    <property type="term" value="C:mitochondrion"/>
    <property type="evidence" value="ECO:0007669"/>
    <property type="project" value="TreeGrafter"/>
</dbReference>
<dbReference type="Gene3D" id="3.90.226.10">
    <property type="entry name" value="2-enoyl-CoA Hydratase, Chain A, domain 1"/>
    <property type="match status" value="1"/>
</dbReference>
<proteinExistence type="inferred from homology"/>
<dbReference type="Pfam" id="PF00378">
    <property type="entry name" value="ECH_1"/>
    <property type="match status" value="1"/>
</dbReference>
<dbReference type="AlphaFoldDB" id="A0A0C9MQB6"/>
<reference evidence="4" key="1">
    <citation type="submission" date="2014-09" db="EMBL/GenBank/DDBJ databases">
        <title>Draft genome sequence of an oleaginous Mucoromycotina fungus Mucor ambiguus NBRC6742.</title>
        <authorList>
            <person name="Takeda I."/>
            <person name="Yamane N."/>
            <person name="Morita T."/>
            <person name="Tamano K."/>
            <person name="Machida M."/>
            <person name="Baker S."/>
            <person name="Koike H."/>
        </authorList>
    </citation>
    <scope>NUCLEOTIDE SEQUENCE</scope>
    <source>
        <strain evidence="4">NBRC 6742</strain>
    </source>
</reference>
<dbReference type="OrthoDB" id="410701at2759"/>
<organism evidence="4">
    <name type="scientific">Mucor ambiguus</name>
    <dbReference type="NCBI Taxonomy" id="91626"/>
    <lineage>
        <taxon>Eukaryota</taxon>
        <taxon>Fungi</taxon>
        <taxon>Fungi incertae sedis</taxon>
        <taxon>Mucoromycota</taxon>
        <taxon>Mucoromycotina</taxon>
        <taxon>Mucoromycetes</taxon>
        <taxon>Mucorales</taxon>
        <taxon>Mucorineae</taxon>
        <taxon>Mucoraceae</taxon>
        <taxon>Mucor</taxon>
    </lineage>
</organism>
<evidence type="ECO:0000313" key="4">
    <source>
        <dbReference type="EMBL" id="GAN09639.1"/>
    </source>
</evidence>
<evidence type="ECO:0000313" key="5">
    <source>
        <dbReference type="Proteomes" id="UP000053815"/>
    </source>
</evidence>
<dbReference type="InterPro" id="IPR029045">
    <property type="entry name" value="ClpP/crotonase-like_dom_sf"/>
</dbReference>
<dbReference type="CDD" id="cd06558">
    <property type="entry name" value="crotonase-like"/>
    <property type="match status" value="1"/>
</dbReference>
<dbReference type="InterPro" id="IPR014748">
    <property type="entry name" value="Enoyl-CoA_hydra_C"/>
</dbReference>
<evidence type="ECO:0000256" key="2">
    <source>
        <dbReference type="ARBA" id="ARBA00023239"/>
    </source>
</evidence>
<keyword evidence="5" id="KW-1185">Reference proteome</keyword>
<accession>A0A0C9MQB6</accession>
<dbReference type="FunFam" id="1.10.12.10:FF:000001">
    <property type="entry name" value="Probable enoyl-CoA hydratase, mitochondrial"/>
    <property type="match status" value="1"/>
</dbReference>
<dbReference type="PANTHER" id="PTHR11941:SF171">
    <property type="entry name" value="SD19268P"/>
    <property type="match status" value="1"/>
</dbReference>
<dbReference type="PANTHER" id="PTHR11941">
    <property type="entry name" value="ENOYL-COA HYDRATASE-RELATED"/>
    <property type="match status" value="1"/>
</dbReference>
<dbReference type="InterPro" id="IPR018376">
    <property type="entry name" value="Enoyl-CoA_hyd/isom_CS"/>
</dbReference>
<keyword evidence="2" id="KW-0456">Lyase</keyword>